<feature type="domain" description="DUF305" evidence="1">
    <location>
        <begin position="35"/>
        <end position="173"/>
    </location>
</feature>
<dbReference type="OrthoDB" id="26872at2"/>
<proteinExistence type="predicted"/>
<protein>
    <submittedName>
        <fullName evidence="2">DUF305 domain-containing protein</fullName>
    </submittedName>
</protein>
<evidence type="ECO:0000313" key="3">
    <source>
        <dbReference type="Proteomes" id="UP000316639"/>
    </source>
</evidence>
<dbReference type="PANTHER" id="PTHR36933">
    <property type="entry name" value="SLL0788 PROTEIN"/>
    <property type="match status" value="1"/>
</dbReference>
<dbReference type="Pfam" id="PF03713">
    <property type="entry name" value="DUF305"/>
    <property type="match status" value="1"/>
</dbReference>
<dbReference type="EMBL" id="VOBR01000003">
    <property type="protein sequence ID" value="TWP53364.1"/>
    <property type="molecule type" value="Genomic_DNA"/>
</dbReference>
<dbReference type="PROSITE" id="PS51257">
    <property type="entry name" value="PROKAR_LIPOPROTEIN"/>
    <property type="match status" value="1"/>
</dbReference>
<dbReference type="AlphaFoldDB" id="A0A563F1X2"/>
<sequence length="180" mass="19104">MHARLLVVVISLLALLTSGCSMIGGKEDAVANEADATFSLRMIPHHRQTIEIAKLAPERSTDVFVTGIADQIANAENSEISQMADYLKQWNIQVPGDDAKATHAMAGMLSSKDMEALKAAKGAQFDALFLPTLAKHLRSGIQMAKDAQGKGIHAGSRALAGKIIDSQSAVVDEIAKRGKA</sequence>
<reference evidence="2 3" key="1">
    <citation type="submission" date="2019-07" db="EMBL/GenBank/DDBJ databases">
        <title>Lentzea xizangensis sp. nov., isolated from Qinghai-Tibetan Plateau Soils.</title>
        <authorList>
            <person name="Huang J."/>
        </authorList>
    </citation>
    <scope>NUCLEOTIDE SEQUENCE [LARGE SCALE GENOMIC DNA]</scope>
    <source>
        <strain evidence="2 3">FXJ1.1311</strain>
    </source>
</reference>
<gene>
    <name evidence="2" type="ORF">FKR81_05195</name>
</gene>
<comment type="caution">
    <text evidence="2">The sequence shown here is derived from an EMBL/GenBank/DDBJ whole genome shotgun (WGS) entry which is preliminary data.</text>
</comment>
<dbReference type="Gene3D" id="1.20.1260.10">
    <property type="match status" value="1"/>
</dbReference>
<dbReference type="PANTHER" id="PTHR36933:SF1">
    <property type="entry name" value="SLL0788 PROTEIN"/>
    <property type="match status" value="1"/>
</dbReference>
<accession>A0A563F1X2</accession>
<dbReference type="RefSeq" id="WP_146349775.1">
    <property type="nucleotide sequence ID" value="NZ_VOBR01000003.1"/>
</dbReference>
<evidence type="ECO:0000313" key="2">
    <source>
        <dbReference type="EMBL" id="TWP53364.1"/>
    </source>
</evidence>
<organism evidence="2 3">
    <name type="scientific">Lentzea tibetensis</name>
    <dbReference type="NCBI Taxonomy" id="2591470"/>
    <lineage>
        <taxon>Bacteria</taxon>
        <taxon>Bacillati</taxon>
        <taxon>Actinomycetota</taxon>
        <taxon>Actinomycetes</taxon>
        <taxon>Pseudonocardiales</taxon>
        <taxon>Pseudonocardiaceae</taxon>
        <taxon>Lentzea</taxon>
    </lineage>
</organism>
<keyword evidence="3" id="KW-1185">Reference proteome</keyword>
<dbReference type="InterPro" id="IPR005183">
    <property type="entry name" value="DUF305_CopM-like"/>
</dbReference>
<dbReference type="Proteomes" id="UP000316639">
    <property type="component" value="Unassembled WGS sequence"/>
</dbReference>
<dbReference type="InterPro" id="IPR012347">
    <property type="entry name" value="Ferritin-like"/>
</dbReference>
<evidence type="ECO:0000259" key="1">
    <source>
        <dbReference type="Pfam" id="PF03713"/>
    </source>
</evidence>
<name>A0A563F1X2_9PSEU</name>